<dbReference type="GO" id="GO:0030170">
    <property type="term" value="F:pyridoxal phosphate binding"/>
    <property type="evidence" value="ECO:0007669"/>
    <property type="project" value="InterPro"/>
</dbReference>
<evidence type="ECO:0000256" key="7">
    <source>
        <dbReference type="ARBA" id="ARBA00035633"/>
    </source>
</evidence>
<comment type="subunit">
    <text evidence="3">Homodimer.</text>
</comment>
<dbReference type="EC" id="4.1.3.38" evidence="8 12"/>
<keyword evidence="4 14" id="KW-0663">Pyridoxal phosphate</keyword>
<dbReference type="InterPro" id="IPR036038">
    <property type="entry name" value="Aminotransferase-like"/>
</dbReference>
<gene>
    <name evidence="15" type="ORF">COA71_05815</name>
</gene>
<dbReference type="Proteomes" id="UP000228987">
    <property type="component" value="Unassembled WGS sequence"/>
</dbReference>
<dbReference type="GO" id="GO:0008696">
    <property type="term" value="F:4-amino-4-deoxychorismate lyase activity"/>
    <property type="evidence" value="ECO:0007669"/>
    <property type="project" value="UniProtKB-UniRule"/>
</dbReference>
<comment type="catalytic activity">
    <reaction evidence="9">
        <text>4-amino-4-deoxychorismate = 4-aminobenzoate + pyruvate + H(+)</text>
        <dbReference type="Rhea" id="RHEA:16201"/>
        <dbReference type="ChEBI" id="CHEBI:15361"/>
        <dbReference type="ChEBI" id="CHEBI:15378"/>
        <dbReference type="ChEBI" id="CHEBI:17836"/>
        <dbReference type="ChEBI" id="CHEBI:58406"/>
        <dbReference type="EC" id="4.1.3.38"/>
    </reaction>
</comment>
<dbReference type="PANTHER" id="PTHR42743:SF2">
    <property type="entry name" value="AMINODEOXYCHORISMATE LYASE"/>
    <property type="match status" value="1"/>
</dbReference>
<evidence type="ECO:0000256" key="12">
    <source>
        <dbReference type="NCBIfam" id="TIGR03461"/>
    </source>
</evidence>
<evidence type="ECO:0000256" key="14">
    <source>
        <dbReference type="RuleBase" id="RU004516"/>
    </source>
</evidence>
<evidence type="ECO:0000256" key="9">
    <source>
        <dbReference type="ARBA" id="ARBA00049529"/>
    </source>
</evidence>
<sequence length="275" mass="30917">MLVNGTPQQTISLNERALAYGDGVFETIRLFEGQPVLLAEHLQRLSLACDALDINCDFKKLNTDIQFISEEFDKFGVLKIVLSRGEGGRGYRPDTELEATRILTLHSLPVLGDFDANNGIAVFMCRQRLSQQKALAGIKHLNRLEQVLAAKEWPNERFFEGLMCDVDGDVIEGTRTNLFFSENGSLRTPALTYAGVNGVLRQLLLEKMPKETIIEDKITVERLLQADELFLCNSVIGVWPVKELVITGLVTDKSQYFTPGKFSEIAKELFRETLF</sequence>
<proteinExistence type="inferred from homology"/>
<keyword evidence="6 15" id="KW-0456">Lyase</keyword>
<dbReference type="InterPro" id="IPR001544">
    <property type="entry name" value="Aminotrans_IV"/>
</dbReference>
<evidence type="ECO:0000256" key="5">
    <source>
        <dbReference type="ARBA" id="ARBA00022909"/>
    </source>
</evidence>
<dbReference type="InterPro" id="IPR050571">
    <property type="entry name" value="Class-IV_PLP-Dep_Aminotrnsfr"/>
</dbReference>
<protein>
    <recommendedName>
        <fullName evidence="11 12">Aminodeoxychorismate lyase</fullName>
        <ecNumber evidence="8 12">4.1.3.38</ecNumber>
    </recommendedName>
</protein>
<dbReference type="InterPro" id="IPR043131">
    <property type="entry name" value="BCAT-like_N"/>
</dbReference>
<dbReference type="GO" id="GO:0046656">
    <property type="term" value="P:folic acid biosynthetic process"/>
    <property type="evidence" value="ECO:0007669"/>
    <property type="project" value="UniProtKB-KW"/>
</dbReference>
<evidence type="ECO:0000256" key="13">
    <source>
        <dbReference type="RuleBase" id="RU004106"/>
    </source>
</evidence>
<dbReference type="AlphaFoldDB" id="A0A2A5CF15"/>
<dbReference type="GO" id="GO:0008153">
    <property type="term" value="P:4-aminobenzoate biosynthetic process"/>
    <property type="evidence" value="ECO:0007669"/>
    <property type="project" value="UniProtKB-UniRule"/>
</dbReference>
<comment type="cofactor">
    <cofactor evidence="1 14">
        <name>pyridoxal 5'-phosphate</name>
        <dbReference type="ChEBI" id="CHEBI:597326"/>
    </cofactor>
</comment>
<dbReference type="PANTHER" id="PTHR42743">
    <property type="entry name" value="AMINO-ACID AMINOTRANSFERASE"/>
    <property type="match status" value="1"/>
</dbReference>
<dbReference type="SUPFAM" id="SSF56752">
    <property type="entry name" value="D-aminoacid aminotransferase-like PLP-dependent enzymes"/>
    <property type="match status" value="1"/>
</dbReference>
<dbReference type="NCBIfam" id="TIGR03461">
    <property type="entry name" value="pabC_Proteo"/>
    <property type="match status" value="1"/>
</dbReference>
<evidence type="ECO:0000256" key="8">
    <source>
        <dbReference type="ARBA" id="ARBA00035676"/>
    </source>
</evidence>
<dbReference type="InterPro" id="IPR043132">
    <property type="entry name" value="BCAT-like_C"/>
</dbReference>
<comment type="similarity">
    <text evidence="2 13">Belongs to the class-IV pyridoxal-phosphate-dependent aminotransferase family.</text>
</comment>
<name>A0A2A5CF15_9GAMM</name>
<dbReference type="Pfam" id="PF01063">
    <property type="entry name" value="Aminotran_4"/>
    <property type="match status" value="1"/>
</dbReference>
<dbReference type="GO" id="GO:0005829">
    <property type="term" value="C:cytosol"/>
    <property type="evidence" value="ECO:0007669"/>
    <property type="project" value="TreeGrafter"/>
</dbReference>
<evidence type="ECO:0000313" key="15">
    <source>
        <dbReference type="EMBL" id="PCJ42108.1"/>
    </source>
</evidence>
<evidence type="ECO:0000256" key="11">
    <source>
        <dbReference type="ARBA" id="ARBA00069174"/>
    </source>
</evidence>
<evidence type="ECO:0000256" key="4">
    <source>
        <dbReference type="ARBA" id="ARBA00022898"/>
    </source>
</evidence>
<evidence type="ECO:0000256" key="2">
    <source>
        <dbReference type="ARBA" id="ARBA00009320"/>
    </source>
</evidence>
<accession>A0A2A5CF15</accession>
<evidence type="ECO:0000256" key="1">
    <source>
        <dbReference type="ARBA" id="ARBA00001933"/>
    </source>
</evidence>
<evidence type="ECO:0000313" key="16">
    <source>
        <dbReference type="Proteomes" id="UP000228987"/>
    </source>
</evidence>
<dbReference type="EMBL" id="NVWI01000003">
    <property type="protein sequence ID" value="PCJ42108.1"/>
    <property type="molecule type" value="Genomic_DNA"/>
</dbReference>
<dbReference type="InterPro" id="IPR018300">
    <property type="entry name" value="Aminotrans_IV_CS"/>
</dbReference>
<evidence type="ECO:0000256" key="6">
    <source>
        <dbReference type="ARBA" id="ARBA00023239"/>
    </source>
</evidence>
<comment type="caution">
    <text evidence="15">The sequence shown here is derived from an EMBL/GenBank/DDBJ whole genome shotgun (WGS) entry which is preliminary data.</text>
</comment>
<evidence type="ECO:0000256" key="3">
    <source>
        <dbReference type="ARBA" id="ARBA00011738"/>
    </source>
</evidence>
<keyword evidence="5" id="KW-0289">Folate biosynthesis</keyword>
<organism evidence="15 16">
    <name type="scientific">SAR86 cluster bacterium</name>
    <dbReference type="NCBI Taxonomy" id="2030880"/>
    <lineage>
        <taxon>Bacteria</taxon>
        <taxon>Pseudomonadati</taxon>
        <taxon>Pseudomonadota</taxon>
        <taxon>Gammaproteobacteria</taxon>
        <taxon>SAR86 cluster</taxon>
    </lineage>
</organism>
<dbReference type="FunFam" id="3.20.10.10:FF:000002">
    <property type="entry name" value="D-alanine aminotransferase"/>
    <property type="match status" value="1"/>
</dbReference>
<dbReference type="Gene3D" id="3.30.470.10">
    <property type="match status" value="1"/>
</dbReference>
<dbReference type="PROSITE" id="PS00770">
    <property type="entry name" value="AA_TRANSFER_CLASS_4"/>
    <property type="match status" value="1"/>
</dbReference>
<comment type="pathway">
    <text evidence="7">Cofactor biosynthesis; tetrahydrofolate biosynthesis; 4-aminobenzoate from chorismate: step 2/2.</text>
</comment>
<dbReference type="Gene3D" id="3.20.10.10">
    <property type="entry name" value="D-amino Acid Aminotransferase, subunit A, domain 2"/>
    <property type="match status" value="1"/>
</dbReference>
<dbReference type="CDD" id="cd01559">
    <property type="entry name" value="ADCL_like"/>
    <property type="match status" value="1"/>
</dbReference>
<dbReference type="NCBIfam" id="NF004761">
    <property type="entry name" value="PRK06092.1"/>
    <property type="match status" value="1"/>
</dbReference>
<reference evidence="16" key="1">
    <citation type="submission" date="2017-08" db="EMBL/GenBank/DDBJ databases">
        <title>A dynamic microbial community with high functional redundancy inhabits the cold, oxic subseafloor aquifer.</title>
        <authorList>
            <person name="Tully B.J."/>
            <person name="Wheat C.G."/>
            <person name="Glazer B.T."/>
            <person name="Huber J.A."/>
        </authorList>
    </citation>
    <scope>NUCLEOTIDE SEQUENCE [LARGE SCALE GENOMIC DNA]</scope>
</reference>
<comment type="function">
    <text evidence="10">Involved in the biosynthesis of p-aminobenzoate (PABA), a precursor of tetrahydrofolate. Converts 4-amino-4-deoxychorismate into 4-aminobenzoate (PABA) and pyruvate.</text>
</comment>
<evidence type="ECO:0000256" key="10">
    <source>
        <dbReference type="ARBA" id="ARBA00054027"/>
    </source>
</evidence>
<dbReference type="InterPro" id="IPR017824">
    <property type="entry name" value="Aminodeoxychorismate_lyase_IV"/>
</dbReference>